<name>Q12R79_SHEDO</name>
<gene>
    <name evidence="1" type="ordered locus">Sden_0757</name>
</gene>
<dbReference type="HOGENOM" id="CLU_078722_0_0_6"/>
<dbReference type="STRING" id="318161.Sden_0757"/>
<dbReference type="RefSeq" id="WP_011495212.1">
    <property type="nucleotide sequence ID" value="NC_007954.1"/>
</dbReference>
<proteinExistence type="predicted"/>
<keyword evidence="1" id="KW-0449">Lipoprotein</keyword>
<keyword evidence="2" id="KW-1185">Reference proteome</keyword>
<evidence type="ECO:0000313" key="1">
    <source>
        <dbReference type="EMBL" id="ABE54047.1"/>
    </source>
</evidence>
<dbReference type="Proteomes" id="UP000001982">
    <property type="component" value="Chromosome"/>
</dbReference>
<dbReference type="EMBL" id="CP000302">
    <property type="protein sequence ID" value="ABE54047.1"/>
    <property type="molecule type" value="Genomic_DNA"/>
</dbReference>
<dbReference type="KEGG" id="sdn:Sden_0757"/>
<dbReference type="OrthoDB" id="6195678at2"/>
<sequence>MNLRSKLLAVAILTGVVIYGPSFEVQSHLSLFGDDSELILSEKKLSLNASSLTSLKAETGAGKLEIQGIEGLNEIELVASIYAYDDSKVELSLDSHSQRAELIAKIQHSGMSNESPYIDLVLNVPAMMMLDIKDGSGSIKINGVMADIELVDGSGSIQIEGGKKLAITDGSGSITIKDTTGPLALTDGSGSINLENIGGNVAIDDGSGSINVKQVQGLVVINDGSGSINVTHAQGLTVKNAGSGSVNYSDISGSVNL</sequence>
<protein>
    <submittedName>
        <fullName evidence="1">Lipoprotein, putative</fullName>
    </submittedName>
</protein>
<dbReference type="Gene3D" id="2.160.20.120">
    <property type="match status" value="1"/>
</dbReference>
<reference evidence="1 2" key="1">
    <citation type="submission" date="2006-03" db="EMBL/GenBank/DDBJ databases">
        <title>Complete sequence of Shewanella denitrificans OS217.</title>
        <authorList>
            <consortium name="US DOE Joint Genome Institute"/>
            <person name="Copeland A."/>
            <person name="Lucas S."/>
            <person name="Lapidus A."/>
            <person name="Barry K."/>
            <person name="Detter J.C."/>
            <person name="Glavina del Rio T."/>
            <person name="Hammon N."/>
            <person name="Israni S."/>
            <person name="Dalin E."/>
            <person name="Tice H."/>
            <person name="Pitluck S."/>
            <person name="Brettin T."/>
            <person name="Bruce D."/>
            <person name="Han C."/>
            <person name="Tapia R."/>
            <person name="Gilna P."/>
            <person name="Kiss H."/>
            <person name="Schmutz J."/>
            <person name="Larimer F."/>
            <person name="Land M."/>
            <person name="Hauser L."/>
            <person name="Kyrpides N."/>
            <person name="Lykidis A."/>
            <person name="Richardson P."/>
        </authorList>
    </citation>
    <scope>NUCLEOTIDE SEQUENCE [LARGE SCALE GENOMIC DNA]</scope>
    <source>
        <strain evidence="2">OS217 / ATCC BAA-1090 / DSM 15013</strain>
    </source>
</reference>
<dbReference type="AlphaFoldDB" id="Q12R79"/>
<evidence type="ECO:0000313" key="2">
    <source>
        <dbReference type="Proteomes" id="UP000001982"/>
    </source>
</evidence>
<dbReference type="eggNOG" id="COG3595">
    <property type="taxonomic scope" value="Bacteria"/>
</dbReference>
<organism evidence="1 2">
    <name type="scientific">Shewanella denitrificans (strain OS217 / ATCC BAA-1090 / DSM 15013)</name>
    <dbReference type="NCBI Taxonomy" id="318161"/>
    <lineage>
        <taxon>Bacteria</taxon>
        <taxon>Pseudomonadati</taxon>
        <taxon>Pseudomonadota</taxon>
        <taxon>Gammaproteobacteria</taxon>
        <taxon>Alteromonadales</taxon>
        <taxon>Shewanellaceae</taxon>
        <taxon>Shewanella</taxon>
    </lineage>
</organism>
<accession>Q12R79</accession>